<dbReference type="SUPFAM" id="SSF53720">
    <property type="entry name" value="ALDH-like"/>
    <property type="match status" value="1"/>
</dbReference>
<dbReference type="InterPro" id="IPR015590">
    <property type="entry name" value="Aldehyde_DH_dom"/>
</dbReference>
<evidence type="ECO:0000259" key="5">
    <source>
        <dbReference type="Pfam" id="PF00171"/>
    </source>
</evidence>
<dbReference type="Gene3D" id="3.40.605.10">
    <property type="entry name" value="Aldehyde Dehydrogenase, Chain A, domain 1"/>
    <property type="match status" value="1"/>
</dbReference>
<dbReference type="OrthoDB" id="7827050at2"/>
<dbReference type="InterPro" id="IPR016161">
    <property type="entry name" value="Ald_DH/histidinol_DH"/>
</dbReference>
<reference evidence="6 7" key="1">
    <citation type="journal article" date="2018" name="Int. J. Syst. Evol. Microbiol.">
        <title>Pseudooceanicola lipolyticus sp. nov., a marine alphaproteobacterium, reclassification of Oceanicola flagellatus as Pseudooceanicola flagellatus comb. nov. and emended description of the genus Pseudooceanicola.</title>
        <authorList>
            <person name="Huang M.-M."/>
            <person name="Guo L.-L."/>
            <person name="Wu Y.-H."/>
            <person name="Lai Q.-L."/>
            <person name="Shao Z.-Z."/>
            <person name="Wang C.-S."/>
            <person name="Wu M."/>
            <person name="Xu X.-W."/>
        </authorList>
    </citation>
    <scope>NUCLEOTIDE SEQUENCE [LARGE SCALE GENOMIC DNA]</scope>
    <source>
        <strain evidence="6 7">157</strain>
    </source>
</reference>
<gene>
    <name evidence="6" type="ORF">CVM52_08740</name>
</gene>
<sequence>MSEAIAAQLPATESVLPKQRGLYFAGEWHEATGARSFETFSPGSGKSLGQVAEAGEADVAAAIGAAHAAFPEWSAVPPLERARILRELARIVRENAHELALLDAVDCGNPVRAMVGDANIASAQIELFAGLVTEMKGASIPMGPGRLNVSVREPLGVVARISPFNHPFMFAAAKIAAPLAAGNTVLIKPPEQAPLSALRLAELAGDLFPPGVFNVVTGSSREVGAWIVADPRVAKVGLIGSVAAGQAVMRNSADALRPVLLELGGKNALIAYPDADPDAVAQAMVAGMNFAWCGQSCGSTSRVFLHGDIHDAVLARVAKHIQAFTPGLPESWDTTMGALASKAQYDRTLHYIETGRAEGATVFAGGKPPDTPALAEGYFVEPTIFTDVTSDMTIARDEIFGPVCSVLRWQDEATMLAEVNALDVGLTCSIWTRDFDAALRTATAVEVGYVWVNEVSKHFVGAPFGGKKQSGIGREECIEEMLSFTDLKNIHMKFAG</sequence>
<dbReference type="InterPro" id="IPR029510">
    <property type="entry name" value="Ald_DH_CS_GLU"/>
</dbReference>
<dbReference type="PANTHER" id="PTHR11699">
    <property type="entry name" value="ALDEHYDE DEHYDROGENASE-RELATED"/>
    <property type="match status" value="1"/>
</dbReference>
<evidence type="ECO:0000256" key="2">
    <source>
        <dbReference type="ARBA" id="ARBA00023002"/>
    </source>
</evidence>
<dbReference type="EMBL" id="PGTB01000022">
    <property type="protein sequence ID" value="PJE37109.1"/>
    <property type="molecule type" value="Genomic_DNA"/>
</dbReference>
<feature type="active site" evidence="3">
    <location>
        <position position="262"/>
    </location>
</feature>
<dbReference type="RefSeq" id="WP_100162129.1">
    <property type="nucleotide sequence ID" value="NZ_PGTB01000022.1"/>
</dbReference>
<evidence type="ECO:0000313" key="6">
    <source>
        <dbReference type="EMBL" id="PJE37109.1"/>
    </source>
</evidence>
<name>A0A2M8J2V2_9RHOB</name>
<dbReference type="GO" id="GO:0016620">
    <property type="term" value="F:oxidoreductase activity, acting on the aldehyde or oxo group of donors, NAD or NADP as acceptor"/>
    <property type="evidence" value="ECO:0007669"/>
    <property type="project" value="InterPro"/>
</dbReference>
<proteinExistence type="inferred from homology"/>
<evidence type="ECO:0000313" key="7">
    <source>
        <dbReference type="Proteomes" id="UP000231553"/>
    </source>
</evidence>
<dbReference type="InterPro" id="IPR016163">
    <property type="entry name" value="Ald_DH_C"/>
</dbReference>
<dbReference type="Pfam" id="PF00171">
    <property type="entry name" value="Aldedh"/>
    <property type="match status" value="1"/>
</dbReference>
<dbReference type="Gene3D" id="3.40.309.10">
    <property type="entry name" value="Aldehyde Dehydrogenase, Chain A, domain 2"/>
    <property type="match status" value="1"/>
</dbReference>
<comment type="similarity">
    <text evidence="1 4">Belongs to the aldehyde dehydrogenase family.</text>
</comment>
<dbReference type="Proteomes" id="UP000231553">
    <property type="component" value="Unassembled WGS sequence"/>
</dbReference>
<evidence type="ECO:0000256" key="1">
    <source>
        <dbReference type="ARBA" id="ARBA00009986"/>
    </source>
</evidence>
<dbReference type="FunFam" id="3.40.605.10:FF:000007">
    <property type="entry name" value="NAD/NADP-dependent betaine aldehyde dehydrogenase"/>
    <property type="match status" value="1"/>
</dbReference>
<feature type="domain" description="Aldehyde dehydrogenase" evidence="5">
    <location>
        <begin position="28"/>
        <end position="490"/>
    </location>
</feature>
<comment type="caution">
    <text evidence="6">The sequence shown here is derived from an EMBL/GenBank/DDBJ whole genome shotgun (WGS) entry which is preliminary data.</text>
</comment>
<keyword evidence="2 4" id="KW-0560">Oxidoreductase</keyword>
<evidence type="ECO:0000256" key="4">
    <source>
        <dbReference type="RuleBase" id="RU003345"/>
    </source>
</evidence>
<evidence type="ECO:0000256" key="3">
    <source>
        <dbReference type="PROSITE-ProRule" id="PRU10007"/>
    </source>
</evidence>
<dbReference type="PROSITE" id="PS00687">
    <property type="entry name" value="ALDEHYDE_DEHYDR_GLU"/>
    <property type="match status" value="1"/>
</dbReference>
<keyword evidence="7" id="KW-1185">Reference proteome</keyword>
<organism evidence="6 7">
    <name type="scientific">Pseudooceanicola lipolyticus</name>
    <dbReference type="NCBI Taxonomy" id="2029104"/>
    <lineage>
        <taxon>Bacteria</taxon>
        <taxon>Pseudomonadati</taxon>
        <taxon>Pseudomonadota</taxon>
        <taxon>Alphaproteobacteria</taxon>
        <taxon>Rhodobacterales</taxon>
        <taxon>Paracoccaceae</taxon>
        <taxon>Pseudooceanicola</taxon>
    </lineage>
</organism>
<dbReference type="InterPro" id="IPR016162">
    <property type="entry name" value="Ald_DH_N"/>
</dbReference>
<protein>
    <submittedName>
        <fullName evidence="6">Aldehyde dehydrogenase</fullName>
    </submittedName>
</protein>
<dbReference type="AlphaFoldDB" id="A0A2M8J2V2"/>
<accession>A0A2M8J2V2</accession>